<accession>A0A162NR82</accession>
<keyword evidence="3" id="KW-1185">Reference proteome</keyword>
<protein>
    <submittedName>
        <fullName evidence="2">Uncharacterized protein</fullName>
    </submittedName>
</protein>
<dbReference type="EMBL" id="LFIW01000497">
    <property type="protein sequence ID" value="KZL86225.1"/>
    <property type="molecule type" value="Genomic_DNA"/>
</dbReference>
<sequence>MESSHHQFGMFPPAIPATPASYPQPVTPAKREDDDVQFVSSNPVKKRRIDCHQTTPRSTTSSSHMKQLAPCGHQPPEPAKSIAQPERRGSTGMVAPTPATPMPDVDSMRGCSVPTPERFGYQESFWTAPCTGPQSSPPVSPKSLPEHISPSMLRTDKAHESTRGHLDGSSAAVTRWPGPAEPANTPSHALQPPATRDQGTPSHQVQSENQNHTETTKDTAPAHTASEPAGVTELGKVTSAINAAPVTDVMIALPQQTVPESISNYSCTDTDPTHAVPDPSDHHAKSIYSKLTVPQFHSDTHHPTSSSSPLISAAQVGPYGASEAQMGSCGGRLAAGAKGPCRQCIEAKMRQQAANIAAARGFPSAPTAQTLTQTSVPSSTIQPPWAHLLGLNPYHNAMAGAMYGSLLQQPLMTGPTGPFTAPPQQSHLPHGLPSHQSGGSMFHFGSVSPMPQPQAYVTQQSPAKPIKAATGNQKSQMTRILDTQLTTKHIIVDIADTCLNVFPFAEVAKRHNQPEQKVRDIFSAVIQVPLLRCPTDKRRAGKLGTVRVKEFNQAKKEVQAQQGNAGQPRQDSPNQMAYMPSAWDVAQFMGPSDVRPGGLPQYSGPWS</sequence>
<reference evidence="2 3" key="1">
    <citation type="submission" date="2015-06" db="EMBL/GenBank/DDBJ databases">
        <title>Survival trade-offs in plant roots during colonization by closely related pathogenic and mutualistic fungi.</title>
        <authorList>
            <person name="Hacquard S."/>
            <person name="Kracher B."/>
            <person name="Hiruma K."/>
            <person name="Weinman A."/>
            <person name="Muench P."/>
            <person name="Garrido Oter R."/>
            <person name="Ver Loren van Themaat E."/>
            <person name="Dallerey J.-F."/>
            <person name="Damm U."/>
            <person name="Henrissat B."/>
            <person name="Lespinet O."/>
            <person name="Thon M."/>
            <person name="Kemen E."/>
            <person name="McHardy A.C."/>
            <person name="Schulze-Lefert P."/>
            <person name="O'Connell R.J."/>
        </authorList>
    </citation>
    <scope>NUCLEOTIDE SEQUENCE [LARGE SCALE GENOMIC DNA]</scope>
    <source>
        <strain evidence="2 3">MAFF 238704</strain>
    </source>
</reference>
<feature type="compositionally biased region" description="Basic and acidic residues" evidence="1">
    <location>
        <begin position="154"/>
        <end position="166"/>
    </location>
</feature>
<feature type="compositionally biased region" description="Polar residues" evidence="1">
    <location>
        <begin position="559"/>
        <end position="575"/>
    </location>
</feature>
<dbReference type="STRING" id="1573173.A0A162NR82"/>
<feature type="region of interest" description="Disordered" evidence="1">
    <location>
        <begin position="1"/>
        <end position="233"/>
    </location>
</feature>
<proteinExistence type="predicted"/>
<name>A0A162NR82_COLIC</name>
<gene>
    <name evidence="2" type="ORF">CI238_03712</name>
</gene>
<feature type="region of interest" description="Disordered" evidence="1">
    <location>
        <begin position="558"/>
        <end position="582"/>
    </location>
</feature>
<feature type="compositionally biased region" description="Polar residues" evidence="1">
    <location>
        <begin position="52"/>
        <end position="65"/>
    </location>
</feature>
<organism evidence="2 3">
    <name type="scientific">Colletotrichum incanum</name>
    <name type="common">Soybean anthracnose fungus</name>
    <dbReference type="NCBI Taxonomy" id="1573173"/>
    <lineage>
        <taxon>Eukaryota</taxon>
        <taxon>Fungi</taxon>
        <taxon>Dikarya</taxon>
        <taxon>Ascomycota</taxon>
        <taxon>Pezizomycotina</taxon>
        <taxon>Sordariomycetes</taxon>
        <taxon>Hypocreomycetidae</taxon>
        <taxon>Glomerellales</taxon>
        <taxon>Glomerellaceae</taxon>
        <taxon>Colletotrichum</taxon>
        <taxon>Colletotrichum spaethianum species complex</taxon>
    </lineage>
</organism>
<dbReference type="AlphaFoldDB" id="A0A162NR82"/>
<evidence type="ECO:0000313" key="3">
    <source>
        <dbReference type="Proteomes" id="UP000076584"/>
    </source>
</evidence>
<comment type="caution">
    <text evidence="2">The sequence shown here is derived from an EMBL/GenBank/DDBJ whole genome shotgun (WGS) entry which is preliminary data.</text>
</comment>
<evidence type="ECO:0000313" key="2">
    <source>
        <dbReference type="EMBL" id="KZL86225.1"/>
    </source>
</evidence>
<dbReference type="Proteomes" id="UP000076584">
    <property type="component" value="Unassembled WGS sequence"/>
</dbReference>
<feature type="compositionally biased region" description="Polar residues" evidence="1">
    <location>
        <begin position="197"/>
        <end position="213"/>
    </location>
</feature>
<evidence type="ECO:0000256" key="1">
    <source>
        <dbReference type="SAM" id="MobiDB-lite"/>
    </source>
</evidence>